<name>A0A3N4P4D0_9FLAO</name>
<dbReference type="Proteomes" id="UP000270856">
    <property type="component" value="Unassembled WGS sequence"/>
</dbReference>
<protein>
    <submittedName>
        <fullName evidence="1">Uncharacterized protein</fullName>
    </submittedName>
</protein>
<sequence length="157" mass="17817">MLFQAIAINPSIVEVRDLYVKASASQEAATKFYQKLKNVTKTDEATLVGYKAAATTMQAKYADKIKNKKALFKEGVVLLEDIIIKYPSNIELRLIRLSIQEHAPKILKYKMNIKEDKMFITSQLSYLKNKALKNHIKGYVSQSNAFTAQEKTVISKL</sequence>
<gene>
    <name evidence="1" type="ORF">EGM88_05245</name>
</gene>
<accession>A0A3N4P4D0</accession>
<comment type="caution">
    <text evidence="1">The sequence shown here is derived from an EMBL/GenBank/DDBJ whole genome shotgun (WGS) entry which is preliminary data.</text>
</comment>
<reference evidence="1 2" key="1">
    <citation type="submission" date="2018-11" db="EMBL/GenBank/DDBJ databases">
        <title>Aureibaculum marinum gen. nov., sp. nov., a member of the family Flavobacteriaceae isolated from the Bohai Sea.</title>
        <authorList>
            <person name="Ji X."/>
        </authorList>
    </citation>
    <scope>NUCLEOTIDE SEQUENCE [LARGE SCALE GENOMIC DNA]</scope>
    <source>
        <strain evidence="1 2">BH-SD17</strain>
    </source>
</reference>
<dbReference type="AlphaFoldDB" id="A0A3N4P4D0"/>
<evidence type="ECO:0000313" key="1">
    <source>
        <dbReference type="EMBL" id="RPD98599.1"/>
    </source>
</evidence>
<dbReference type="EMBL" id="RPFJ01000006">
    <property type="protein sequence ID" value="RPD98599.1"/>
    <property type="molecule type" value="Genomic_DNA"/>
</dbReference>
<keyword evidence="2" id="KW-1185">Reference proteome</keyword>
<organism evidence="1 2">
    <name type="scientific">Aureibaculum marinum</name>
    <dbReference type="NCBI Taxonomy" id="2487930"/>
    <lineage>
        <taxon>Bacteria</taxon>
        <taxon>Pseudomonadati</taxon>
        <taxon>Bacteroidota</taxon>
        <taxon>Flavobacteriia</taxon>
        <taxon>Flavobacteriales</taxon>
        <taxon>Flavobacteriaceae</taxon>
        <taxon>Aureibaculum</taxon>
    </lineage>
</organism>
<proteinExistence type="predicted"/>
<evidence type="ECO:0000313" key="2">
    <source>
        <dbReference type="Proteomes" id="UP000270856"/>
    </source>
</evidence>